<dbReference type="Gene3D" id="2.60.120.260">
    <property type="entry name" value="Galactose-binding domain-like"/>
    <property type="match status" value="3"/>
</dbReference>
<dbReference type="SUPFAM" id="SSF49785">
    <property type="entry name" value="Galactose-binding domain-like"/>
    <property type="match status" value="2"/>
</dbReference>
<dbReference type="OrthoDB" id="9764271at2"/>
<dbReference type="Proteomes" id="UP000256709">
    <property type="component" value="Unassembled WGS sequence"/>
</dbReference>
<sequence>MSDFPRIHRRNHLSRAIGALATVVVLAAGLTAVGQTLQPQSASALSGSSFDPGNIISDATFFDSTTMSESAVQGFLADHGSSCTTSGGSTCLKDFSSATNSRAASAYCSAYTGRDSETAAQIIVRVGAACNINPQVILVMLQKEQGLVDARSTTAGQYRSALGYGCPDTAACDSTYYGFFNQVYSAASQFQRYAKNSTSWSYQPGRTNNILYNPNASCGSAPVFIQNQATANLYIYTPYQPNAAALANLGGTGDSCSAYGNRNFWVYFNNWFGDPTGGGLRSPSFEGGSAGWGPGNGAVNQATYKDPSIAQNGSWFFASNTTVPGRSIAQNVQRTVEVGGQATATIWLRSATGAAATGRVALWGIGGTTEGGSTSYSVGNTWQQVTVKLPVRQSAHQTVRLEIYMDSTSTTLYLDNATLVFGQAPPLKELLTAPGFENSLGGWVKGNGEMNQAIYNDPSASHSGSWFGAVNTGTPGRSIAQQVPVTTSAGGRYTFSIWVRAALPGSTYSGRLALWGLGGSAPVVSTRDFTASSKWTRVSVTTDIPPNSVTTLKPEVYLQQTSNTLYLDDGSLSRNVLTAGSFEDGSFAGWGVGNGSINTAVYRSAASGVAAQNGSYFLATNTGTAGSSLKQDVMRNTIVGDSYTAQVWVRPADPTKTFSGTLALWGLGGQTEVQAAPFTASGSGWTHVYVTLPLAAEHQSLRFELYETTTGETLWVDGALLY</sequence>
<accession>A0A3E0W0H9</accession>
<evidence type="ECO:0000313" key="3">
    <source>
        <dbReference type="EMBL" id="RFA15249.1"/>
    </source>
</evidence>
<dbReference type="InterPro" id="IPR003305">
    <property type="entry name" value="CenC_carb-bd"/>
</dbReference>
<reference evidence="3 4" key="1">
    <citation type="submission" date="2017-04" db="EMBL/GenBank/DDBJ databases">
        <title>Comparative genome analysis of Subtercola boreus.</title>
        <authorList>
            <person name="Cho Y.-J."/>
            <person name="Cho A."/>
            <person name="Kim O.-S."/>
            <person name="Lee J.-I."/>
        </authorList>
    </citation>
    <scope>NUCLEOTIDE SEQUENCE [LARGE SCALE GENOMIC DNA]</scope>
    <source>
        <strain evidence="3 4">P27444</strain>
    </source>
</reference>
<dbReference type="Pfam" id="PF02018">
    <property type="entry name" value="CBM_4_9"/>
    <property type="match status" value="2"/>
</dbReference>
<dbReference type="GO" id="GO:0016798">
    <property type="term" value="F:hydrolase activity, acting on glycosyl bonds"/>
    <property type="evidence" value="ECO:0007669"/>
    <property type="project" value="InterPro"/>
</dbReference>
<evidence type="ECO:0000259" key="2">
    <source>
        <dbReference type="Pfam" id="PF02018"/>
    </source>
</evidence>
<organism evidence="3 4">
    <name type="scientific">Subtercola boreus</name>
    <dbReference type="NCBI Taxonomy" id="120213"/>
    <lineage>
        <taxon>Bacteria</taxon>
        <taxon>Bacillati</taxon>
        <taxon>Actinomycetota</taxon>
        <taxon>Actinomycetes</taxon>
        <taxon>Micrococcales</taxon>
        <taxon>Microbacteriaceae</taxon>
        <taxon>Subtercola</taxon>
    </lineage>
</organism>
<dbReference type="AlphaFoldDB" id="A0A3E0W0H9"/>
<feature type="domain" description="CBM-cenC" evidence="2">
    <location>
        <begin position="575"/>
        <end position="706"/>
    </location>
</feature>
<dbReference type="RefSeq" id="WP_116282012.1">
    <property type="nucleotide sequence ID" value="NZ_NBXA01000007.1"/>
</dbReference>
<evidence type="ECO:0000256" key="1">
    <source>
        <dbReference type="ARBA" id="ARBA00022801"/>
    </source>
</evidence>
<comment type="caution">
    <text evidence="3">The sequence shown here is derived from an EMBL/GenBank/DDBJ whole genome shotgun (WGS) entry which is preliminary data.</text>
</comment>
<protein>
    <recommendedName>
        <fullName evidence="2">CBM-cenC domain-containing protein</fullName>
    </recommendedName>
</protein>
<name>A0A3E0W0H9_9MICO</name>
<gene>
    <name evidence="3" type="ORF">B7R21_04280</name>
</gene>
<feature type="domain" description="CBM-cenC" evidence="2">
    <location>
        <begin position="429"/>
        <end position="562"/>
    </location>
</feature>
<evidence type="ECO:0000313" key="4">
    <source>
        <dbReference type="Proteomes" id="UP000256709"/>
    </source>
</evidence>
<keyword evidence="1" id="KW-0378">Hydrolase</keyword>
<proteinExistence type="predicted"/>
<dbReference type="EMBL" id="NBXA01000007">
    <property type="protein sequence ID" value="RFA15249.1"/>
    <property type="molecule type" value="Genomic_DNA"/>
</dbReference>
<dbReference type="InterPro" id="IPR008979">
    <property type="entry name" value="Galactose-bd-like_sf"/>
</dbReference>